<keyword evidence="3 5" id="KW-1133">Transmembrane helix</keyword>
<feature type="transmembrane region" description="Helical" evidence="5">
    <location>
        <begin position="329"/>
        <end position="354"/>
    </location>
</feature>
<feature type="transmembrane region" description="Helical" evidence="5">
    <location>
        <begin position="164"/>
        <end position="181"/>
    </location>
</feature>
<reference evidence="7 8" key="1">
    <citation type="journal article" date="2023" name="bioRxiv">
        <title>High-quality genome assemblies of four members of thePodospora anserinaspecies complex.</title>
        <authorList>
            <person name="Ament-Velasquez S.L."/>
            <person name="Vogan A.A."/>
            <person name="Wallerman O."/>
            <person name="Hartmann F."/>
            <person name="Gautier V."/>
            <person name="Silar P."/>
            <person name="Giraud T."/>
            <person name="Johannesson H."/>
        </authorList>
    </citation>
    <scope>NUCLEOTIDE SEQUENCE [LARGE SCALE GENOMIC DNA]</scope>
    <source>
        <strain evidence="7 8">CBS 112042</strain>
    </source>
</reference>
<sequence>MFNELCVRNTKIKSKKNKAPLPQKCGGGIHSALLQANSVAAACSTPPKYKMYQPNQTSSRETTLRYLTWDTPLSDQHEKAVQKIRDPTKWPAQEKHFVAGLSILTTFMAAYSISAYVSGVSSIAAEYGSSRTVVLVGMPTFQTAFAAAPMVLAPFSEFVGRKPVFLSTYGLYILCTLLIPLVNNLSGLLITRFFQGVGASTFSTMVGGIIADIYQPHERGMPMSLFATASFSGGIGQLASNFVVEPLGWRWIYWHQLIANALLMALIFFFFQECRGPLLLSRRAKILNSADLAPCNEKLSTPRITWKVKEEEERATLKQMIRISLTRPFYLLFTEPVVFWFSMWISFSWALLFMFYVSVPLTFETTYSFTPRQAGLVMLATVVGAGLGNLCYPFQERLYRKYVTEQPRFSLLRQFRKRPDSSGLCSDWNPEARLYTACLLSVAMSIGMFMYGSLMMPDIHWIFAVLSVTVVTFGSYSIYLAVFTYFADVYATYASSAMAAQSFCRNAVAGALPLGVTPMFTNLGFMEASLLLGGFGLLMSVVPLVLVVLGPEIRARSKFAKSLH</sequence>
<comment type="caution">
    <text evidence="7">The sequence shown here is derived from an EMBL/GenBank/DDBJ whole genome shotgun (WGS) entry which is preliminary data.</text>
</comment>
<feature type="transmembrane region" description="Helical" evidence="5">
    <location>
        <begin position="97"/>
        <end position="117"/>
    </location>
</feature>
<keyword evidence="4 5" id="KW-0472">Membrane</keyword>
<dbReference type="PANTHER" id="PTHR23502:SF134">
    <property type="entry name" value="MAJOR FACILITATOR SUPERFAMILY (MFS) PROFILE DOMAIN-CONTAINING PROTEIN-RELATED"/>
    <property type="match status" value="1"/>
</dbReference>
<dbReference type="Proteomes" id="UP001322138">
    <property type="component" value="Unassembled WGS sequence"/>
</dbReference>
<evidence type="ECO:0000256" key="1">
    <source>
        <dbReference type="ARBA" id="ARBA00004141"/>
    </source>
</evidence>
<dbReference type="Gene3D" id="1.20.1250.20">
    <property type="entry name" value="MFS general substrate transporter like domains"/>
    <property type="match status" value="1"/>
</dbReference>
<evidence type="ECO:0000256" key="3">
    <source>
        <dbReference type="ARBA" id="ARBA00022989"/>
    </source>
</evidence>
<dbReference type="InterPro" id="IPR005829">
    <property type="entry name" value="Sugar_transporter_CS"/>
</dbReference>
<evidence type="ECO:0000256" key="5">
    <source>
        <dbReference type="SAM" id="Phobius"/>
    </source>
</evidence>
<evidence type="ECO:0000313" key="8">
    <source>
        <dbReference type="Proteomes" id="UP001322138"/>
    </source>
</evidence>
<accession>A0ABR0FCC6</accession>
<evidence type="ECO:0000259" key="6">
    <source>
        <dbReference type="PROSITE" id="PS50850"/>
    </source>
</evidence>
<dbReference type="GeneID" id="87900005"/>
<proteinExistence type="predicted"/>
<feature type="transmembrane region" description="Helical" evidence="5">
    <location>
        <begin position="434"/>
        <end position="454"/>
    </location>
</feature>
<dbReference type="SUPFAM" id="SSF103473">
    <property type="entry name" value="MFS general substrate transporter"/>
    <property type="match status" value="1"/>
</dbReference>
<dbReference type="Pfam" id="PF07690">
    <property type="entry name" value="MFS_1"/>
    <property type="match status" value="1"/>
</dbReference>
<comment type="subcellular location">
    <subcellularLocation>
        <location evidence="1">Membrane</location>
        <topology evidence="1">Multi-pass membrane protein</topology>
    </subcellularLocation>
</comment>
<evidence type="ECO:0000256" key="2">
    <source>
        <dbReference type="ARBA" id="ARBA00022692"/>
    </source>
</evidence>
<evidence type="ECO:0000313" key="7">
    <source>
        <dbReference type="EMBL" id="KAK4640670.1"/>
    </source>
</evidence>
<evidence type="ECO:0000256" key="4">
    <source>
        <dbReference type="ARBA" id="ARBA00023136"/>
    </source>
</evidence>
<organism evidence="7 8">
    <name type="scientific">Podospora bellae-mahoneyi</name>
    <dbReference type="NCBI Taxonomy" id="2093777"/>
    <lineage>
        <taxon>Eukaryota</taxon>
        <taxon>Fungi</taxon>
        <taxon>Dikarya</taxon>
        <taxon>Ascomycota</taxon>
        <taxon>Pezizomycotina</taxon>
        <taxon>Sordariomycetes</taxon>
        <taxon>Sordariomycetidae</taxon>
        <taxon>Sordariales</taxon>
        <taxon>Podosporaceae</taxon>
        <taxon>Podospora</taxon>
    </lineage>
</organism>
<dbReference type="InterPro" id="IPR020846">
    <property type="entry name" value="MFS_dom"/>
</dbReference>
<protein>
    <recommendedName>
        <fullName evidence="6">Major facilitator superfamily (MFS) profile domain-containing protein</fullName>
    </recommendedName>
</protein>
<dbReference type="InterPro" id="IPR036259">
    <property type="entry name" value="MFS_trans_sf"/>
</dbReference>
<feature type="transmembrane region" description="Helical" evidence="5">
    <location>
        <begin position="531"/>
        <end position="549"/>
    </location>
</feature>
<feature type="transmembrane region" description="Helical" evidence="5">
    <location>
        <begin position="507"/>
        <end position="525"/>
    </location>
</feature>
<keyword evidence="8" id="KW-1185">Reference proteome</keyword>
<feature type="domain" description="Major facilitator superfamily (MFS) profile" evidence="6">
    <location>
        <begin position="98"/>
        <end position="554"/>
    </location>
</feature>
<dbReference type="PROSITE" id="PS50850">
    <property type="entry name" value="MFS"/>
    <property type="match status" value="1"/>
</dbReference>
<feature type="transmembrane region" description="Helical" evidence="5">
    <location>
        <begin position="374"/>
        <end position="392"/>
    </location>
</feature>
<name>A0ABR0FCC6_9PEZI</name>
<dbReference type="RefSeq" id="XP_062729646.1">
    <property type="nucleotide sequence ID" value="XM_062880523.1"/>
</dbReference>
<feature type="transmembrane region" description="Helical" evidence="5">
    <location>
        <begin position="251"/>
        <end position="271"/>
    </location>
</feature>
<feature type="transmembrane region" description="Helical" evidence="5">
    <location>
        <begin position="460"/>
        <end position="486"/>
    </location>
</feature>
<gene>
    <name evidence="7" type="ORF">QC761_600630</name>
</gene>
<keyword evidence="2 5" id="KW-0812">Transmembrane</keyword>
<feature type="transmembrane region" description="Helical" evidence="5">
    <location>
        <begin position="132"/>
        <end position="152"/>
    </location>
</feature>
<dbReference type="InterPro" id="IPR011701">
    <property type="entry name" value="MFS"/>
</dbReference>
<dbReference type="PANTHER" id="PTHR23502">
    <property type="entry name" value="MAJOR FACILITATOR SUPERFAMILY"/>
    <property type="match status" value="1"/>
</dbReference>
<feature type="transmembrane region" description="Helical" evidence="5">
    <location>
        <begin position="193"/>
        <end position="214"/>
    </location>
</feature>
<dbReference type="PROSITE" id="PS00216">
    <property type="entry name" value="SUGAR_TRANSPORT_1"/>
    <property type="match status" value="1"/>
</dbReference>
<dbReference type="EMBL" id="JAFFGZ010000008">
    <property type="protein sequence ID" value="KAK4640670.1"/>
    <property type="molecule type" value="Genomic_DNA"/>
</dbReference>